<dbReference type="OrthoDB" id="1753127at2"/>
<keyword evidence="1" id="KW-0472">Membrane</keyword>
<evidence type="ECO:0000256" key="1">
    <source>
        <dbReference type="SAM" id="Phobius"/>
    </source>
</evidence>
<keyword evidence="1" id="KW-0812">Transmembrane</keyword>
<feature type="transmembrane region" description="Helical" evidence="1">
    <location>
        <begin position="82"/>
        <end position="97"/>
    </location>
</feature>
<evidence type="ECO:0000313" key="2">
    <source>
        <dbReference type="EMBL" id="PSJ31779.1"/>
    </source>
</evidence>
<reference evidence="2" key="1">
    <citation type="thesis" date="2015" institute="Rutgers" country="The State University of New Jersey, 14 College Farm Rd., New Brunswick, NJ, USA">
        <title>Ammonia toxicity in bacteria and its implications for treatment of and resource recovery from highly nitrogenous organic wastes.</title>
        <authorList>
            <person name="Luther A.K."/>
        </authorList>
    </citation>
    <scope>NUCLEOTIDE SEQUENCE</scope>
    <source>
        <strain evidence="2">RT-10B</strain>
    </source>
</reference>
<feature type="transmembrane region" description="Helical" evidence="1">
    <location>
        <begin position="103"/>
        <end position="118"/>
    </location>
</feature>
<dbReference type="AlphaFoldDB" id="A0A2P7Q1D9"/>
<gene>
    <name evidence="2" type="ORF">UF10_03925</name>
</gene>
<feature type="transmembrane region" description="Helical" evidence="1">
    <location>
        <begin position="158"/>
        <end position="177"/>
    </location>
</feature>
<comment type="caution">
    <text evidence="2">The sequence shown here is derived from an EMBL/GenBank/DDBJ whole genome shotgun (WGS) entry which is preliminary data.</text>
</comment>
<dbReference type="Pfam" id="PF03729">
    <property type="entry name" value="DUF308"/>
    <property type="match status" value="2"/>
</dbReference>
<organism evidence="2 3">
    <name type="scientific">Peptostreptococcus russellii</name>
    <dbReference type="NCBI Taxonomy" id="215200"/>
    <lineage>
        <taxon>Bacteria</taxon>
        <taxon>Bacillati</taxon>
        <taxon>Bacillota</taxon>
        <taxon>Clostridia</taxon>
        <taxon>Peptostreptococcales</taxon>
        <taxon>Peptostreptococcaceae</taxon>
        <taxon>Peptostreptococcus</taxon>
    </lineage>
</organism>
<feature type="transmembrane region" description="Helical" evidence="1">
    <location>
        <begin position="45"/>
        <end position="62"/>
    </location>
</feature>
<accession>A0A2P7Q1D9</accession>
<evidence type="ECO:0008006" key="4">
    <source>
        <dbReference type="Google" id="ProtNLM"/>
    </source>
</evidence>
<evidence type="ECO:0000313" key="3">
    <source>
        <dbReference type="Proteomes" id="UP000241434"/>
    </source>
</evidence>
<dbReference type="InterPro" id="IPR005325">
    <property type="entry name" value="DUF308_memb"/>
</dbReference>
<proteinExistence type="predicted"/>
<dbReference type="RefSeq" id="WP_106776524.1">
    <property type="nucleotide sequence ID" value="NZ_JYGE01000003.1"/>
</dbReference>
<feature type="transmembrane region" description="Helical" evidence="1">
    <location>
        <begin position="130"/>
        <end position="152"/>
    </location>
</feature>
<protein>
    <recommendedName>
        <fullName evidence="4">DUF308 domain-containing protein</fullName>
    </recommendedName>
</protein>
<dbReference type="EMBL" id="JYGE01000003">
    <property type="protein sequence ID" value="PSJ31779.1"/>
    <property type="molecule type" value="Genomic_DNA"/>
</dbReference>
<keyword evidence="1" id="KW-1133">Transmembrane helix</keyword>
<sequence>MYMFLNFNLNNLYNKKNSRKLIILGVILLAVGAYCLSRKTVGVNVFSWGIAIAFLYGAWLKLKDFNELSRYADKSEIKKARNISIILFIIALLLFIFPKYINMALSIALGAYILYYEMSRYLRNRRYSTYYFGTWNMLKIVIAVLLIVSPLFLTKFLVSILSFIAIIFGINFMTTGIKLRNGERF</sequence>
<keyword evidence="3" id="KW-1185">Reference proteome</keyword>
<name>A0A2P7Q1D9_9FIRM</name>
<dbReference type="Proteomes" id="UP000241434">
    <property type="component" value="Unassembled WGS sequence"/>
</dbReference>